<dbReference type="InterPro" id="IPR007197">
    <property type="entry name" value="rSAM"/>
</dbReference>
<dbReference type="SFLD" id="SFLDS00029">
    <property type="entry name" value="Radical_SAM"/>
    <property type="match status" value="1"/>
</dbReference>
<dbReference type="PANTHER" id="PTHR43409">
    <property type="entry name" value="ANAEROBIC MAGNESIUM-PROTOPORPHYRIN IX MONOMETHYL ESTER CYCLASE-RELATED"/>
    <property type="match status" value="1"/>
</dbReference>
<gene>
    <name evidence="10" type="ORF">RZN69_11515</name>
</gene>
<dbReference type="EMBL" id="CP136920">
    <property type="protein sequence ID" value="WOO43717.1"/>
    <property type="molecule type" value="Genomic_DNA"/>
</dbReference>
<evidence type="ECO:0000313" key="11">
    <source>
        <dbReference type="Proteomes" id="UP001304300"/>
    </source>
</evidence>
<dbReference type="PROSITE" id="PS51332">
    <property type="entry name" value="B12_BINDING"/>
    <property type="match status" value="1"/>
</dbReference>
<dbReference type="InterPro" id="IPR025274">
    <property type="entry name" value="DUF4070"/>
</dbReference>
<dbReference type="RefSeq" id="WP_317836315.1">
    <property type="nucleotide sequence ID" value="NZ_CP136920.1"/>
</dbReference>
<dbReference type="Pfam" id="PF02310">
    <property type="entry name" value="B12-binding"/>
    <property type="match status" value="1"/>
</dbReference>
<dbReference type="InterPro" id="IPR034466">
    <property type="entry name" value="Methyltransferase_Class_B"/>
</dbReference>
<dbReference type="GO" id="GO:0031419">
    <property type="term" value="F:cobalamin binding"/>
    <property type="evidence" value="ECO:0007669"/>
    <property type="project" value="InterPro"/>
</dbReference>
<dbReference type="AlphaFoldDB" id="A0AAQ3LFF0"/>
<evidence type="ECO:0000256" key="7">
    <source>
        <dbReference type="ARBA" id="ARBA00023014"/>
    </source>
</evidence>
<evidence type="ECO:0000313" key="10">
    <source>
        <dbReference type="EMBL" id="WOO43717.1"/>
    </source>
</evidence>
<dbReference type="SFLD" id="SFLDG01082">
    <property type="entry name" value="B12-binding_domain_containing"/>
    <property type="match status" value="1"/>
</dbReference>
<reference evidence="10 11" key="1">
    <citation type="submission" date="2023-10" db="EMBL/GenBank/DDBJ databases">
        <title>Rubellicoccus peritrichatus gen. nov., sp. nov., isolated from an algae of coral reef tank.</title>
        <authorList>
            <person name="Luo J."/>
        </authorList>
    </citation>
    <scope>NUCLEOTIDE SEQUENCE [LARGE SCALE GENOMIC DNA]</scope>
    <source>
        <strain evidence="10 11">CR14</strain>
    </source>
</reference>
<comment type="cofactor">
    <cofactor evidence="1">
        <name>[4Fe-4S] cluster</name>
        <dbReference type="ChEBI" id="CHEBI:49883"/>
    </cofactor>
</comment>
<organism evidence="10 11">
    <name type="scientific">Rubellicoccus peritrichatus</name>
    <dbReference type="NCBI Taxonomy" id="3080537"/>
    <lineage>
        <taxon>Bacteria</taxon>
        <taxon>Pseudomonadati</taxon>
        <taxon>Verrucomicrobiota</taxon>
        <taxon>Opitutia</taxon>
        <taxon>Puniceicoccales</taxon>
        <taxon>Cerasicoccaceae</taxon>
        <taxon>Rubellicoccus</taxon>
    </lineage>
</organism>
<evidence type="ECO:0000256" key="5">
    <source>
        <dbReference type="ARBA" id="ARBA00022723"/>
    </source>
</evidence>
<dbReference type="Pfam" id="PF04055">
    <property type="entry name" value="Radical_SAM"/>
    <property type="match status" value="1"/>
</dbReference>
<evidence type="ECO:0000256" key="3">
    <source>
        <dbReference type="ARBA" id="ARBA00022679"/>
    </source>
</evidence>
<keyword evidence="5" id="KW-0479">Metal-binding</keyword>
<keyword evidence="11" id="KW-1185">Reference proteome</keyword>
<dbReference type="SMART" id="SM00729">
    <property type="entry name" value="Elp3"/>
    <property type="match status" value="1"/>
</dbReference>
<dbReference type="SFLD" id="SFLDG01123">
    <property type="entry name" value="methyltransferase_(Class_B)"/>
    <property type="match status" value="1"/>
</dbReference>
<dbReference type="CDD" id="cd02068">
    <property type="entry name" value="radical_SAM_B12_BD"/>
    <property type="match status" value="1"/>
</dbReference>
<dbReference type="InterPro" id="IPR051198">
    <property type="entry name" value="BchE-like"/>
</dbReference>
<dbReference type="KEGG" id="puo:RZN69_11515"/>
<dbReference type="InterPro" id="IPR023404">
    <property type="entry name" value="rSAM_horseshoe"/>
</dbReference>
<keyword evidence="3" id="KW-0808">Transferase</keyword>
<feature type="domain" description="B12-binding" evidence="8">
    <location>
        <begin position="19"/>
        <end position="154"/>
    </location>
</feature>
<dbReference type="InterPro" id="IPR006638">
    <property type="entry name" value="Elp3/MiaA/NifB-like_rSAM"/>
</dbReference>
<evidence type="ECO:0000256" key="6">
    <source>
        <dbReference type="ARBA" id="ARBA00023004"/>
    </source>
</evidence>
<dbReference type="InterPro" id="IPR058240">
    <property type="entry name" value="rSAM_sf"/>
</dbReference>
<evidence type="ECO:0000259" key="9">
    <source>
        <dbReference type="PROSITE" id="PS51918"/>
    </source>
</evidence>
<dbReference type="SUPFAM" id="SSF102114">
    <property type="entry name" value="Radical SAM enzymes"/>
    <property type="match status" value="1"/>
</dbReference>
<keyword evidence="6" id="KW-0408">Iron</keyword>
<dbReference type="Pfam" id="PF13282">
    <property type="entry name" value="DUF4070"/>
    <property type="match status" value="1"/>
</dbReference>
<dbReference type="GO" id="GO:0051539">
    <property type="term" value="F:4 iron, 4 sulfur cluster binding"/>
    <property type="evidence" value="ECO:0007669"/>
    <property type="project" value="UniProtKB-KW"/>
</dbReference>
<dbReference type="GO" id="GO:0003824">
    <property type="term" value="F:catalytic activity"/>
    <property type="evidence" value="ECO:0007669"/>
    <property type="project" value="InterPro"/>
</dbReference>
<dbReference type="Proteomes" id="UP001304300">
    <property type="component" value="Chromosome"/>
</dbReference>
<accession>A0AAQ3LFF0</accession>
<keyword evidence="4" id="KW-0949">S-adenosyl-L-methionine</keyword>
<dbReference type="GO" id="GO:0005829">
    <property type="term" value="C:cytosol"/>
    <property type="evidence" value="ECO:0007669"/>
    <property type="project" value="TreeGrafter"/>
</dbReference>
<keyword evidence="7" id="KW-0411">Iron-sulfur</keyword>
<evidence type="ECO:0000259" key="8">
    <source>
        <dbReference type="PROSITE" id="PS51332"/>
    </source>
</evidence>
<name>A0AAQ3LFF0_9BACT</name>
<dbReference type="PANTHER" id="PTHR43409:SF7">
    <property type="entry name" value="BLL1977 PROTEIN"/>
    <property type="match status" value="1"/>
</dbReference>
<dbReference type="Gene3D" id="3.40.50.280">
    <property type="entry name" value="Cobalamin-binding domain"/>
    <property type="match status" value="1"/>
</dbReference>
<dbReference type="Gene3D" id="3.80.30.20">
    <property type="entry name" value="tm_1862 like domain"/>
    <property type="match status" value="1"/>
</dbReference>
<keyword evidence="2" id="KW-0489">Methyltransferase</keyword>
<feature type="domain" description="Radical SAM core" evidence="9">
    <location>
        <begin position="179"/>
        <end position="408"/>
    </location>
</feature>
<sequence>MSSKPSVLFVSLSGVRIKNRRLLEAGMTLPGFVERSQVIASLPNLALLTLAAYTPEHWEVHYLDLDGINDDLIEQIVLQDYSLIAISFLTARAYDCYAFADILREQEQVVVLGGLHVSAMPDEAQLHASAIVVGEGEPVWENLLKDFQANQLKERYASSRSDIPGFSNGPIPRYDLLNIEQYNRITLQTTRGCPLSCFFCGASHTISPVRRKAISQVRRELEAILELWPKPFIELADDNTFVNKSWGKELLRLFAEYPIRWFTETDLSIGADREMLNLLAKSNCAQVLIGLESPSSSTLGGMDPGKWKARTQNKATDYIKRIQDHGISVNGCFILGSDEDGPECFERTAETIDALELAEAQITLLTAFPGTQLYSRLKSENRLISDHFWDACTLFDVTFEPLQMTRFELEEGFYQLMQEVYNSERVRNRKAHFNACTKIRRKSRNATVSSL</sequence>
<evidence type="ECO:0000256" key="4">
    <source>
        <dbReference type="ARBA" id="ARBA00022691"/>
    </source>
</evidence>
<evidence type="ECO:0000256" key="1">
    <source>
        <dbReference type="ARBA" id="ARBA00001966"/>
    </source>
</evidence>
<dbReference type="GO" id="GO:0046872">
    <property type="term" value="F:metal ion binding"/>
    <property type="evidence" value="ECO:0007669"/>
    <property type="project" value="UniProtKB-KW"/>
</dbReference>
<dbReference type="InterPro" id="IPR006158">
    <property type="entry name" value="Cobalamin-bd"/>
</dbReference>
<evidence type="ECO:0000256" key="2">
    <source>
        <dbReference type="ARBA" id="ARBA00022603"/>
    </source>
</evidence>
<proteinExistence type="predicted"/>
<protein>
    <submittedName>
        <fullName evidence="10">Radical SAM protein</fullName>
    </submittedName>
</protein>
<dbReference type="PROSITE" id="PS51918">
    <property type="entry name" value="RADICAL_SAM"/>
    <property type="match status" value="1"/>
</dbReference>